<proteinExistence type="predicted"/>
<feature type="coiled-coil region" evidence="1">
    <location>
        <begin position="262"/>
        <end position="324"/>
    </location>
</feature>
<feature type="coiled-coil region" evidence="1">
    <location>
        <begin position="497"/>
        <end position="526"/>
    </location>
</feature>
<evidence type="ECO:0000313" key="2">
    <source>
        <dbReference type="EMBL" id="BCD71090.1"/>
    </source>
</evidence>
<protein>
    <recommendedName>
        <fullName evidence="4">Mobilization protein</fullName>
    </recommendedName>
</protein>
<keyword evidence="1" id="KW-0175">Coiled coil</keyword>
<name>A0A6J4D2M7_9HELI</name>
<evidence type="ECO:0000313" key="3">
    <source>
        <dbReference type="Proteomes" id="UP000317935"/>
    </source>
</evidence>
<sequence>MGNLSSINFKQTKNSIQVNHNDRSIPPNYLLSREVVLKASGGVEVNKSAQEALELREHMIAKAMNDYLQYRGQKFRAKSYLWSAVVNLKETSTMQDLEKLAKHFKDKYGFQCYQIAIHRDEGHVDERGEICINHHAHLEFVTLDANTGKSLFRKTTPLVLKQIQTDTAQILGMERGEYKNDHIDEQGNLIKGTGRKRIEPRAYAQLMEKEKAKCVVMIKQTKQQEKVIHDFYQFSNNLNALLKTWEGMLDYKEAIKLHIDKVTGLLKEVKTSEKQIKDLQASLENTKTKLRAIEQDKIKLEQTNTALTQENQELKNSQVELETTLIDLVRIFDPQEKQGKKLTIKEAKPLIESVRKQMIAINQGFGDLKLFTQEDYRALRALKEEGLNIEGLKKRIVAIEQKAKTRYEALQEQYKDYLSPNGVQELRQAHTKELETKEQEHGVALKDKEALHAKELKALETQYTAALESVKNKLINDLGALCELAGGGKWNTPSIAKAELEKSINRLKEEARKASKEAKLEEYVNKVYTLLESFREQVINPILEKTQAERGAEIKAIAQWKEDNEIEKAEYRVHLADIIKDLVAGKFPRMNAMAILMGKGVKDAMNPIYFESVAKNKVDILHRVHIDEIETKLSKELKPILDKIETAREWEHKALLGGIKGLENSIGKLAEEFKNSDVYGKRLKTAESDAQYYKNKTSRLTKELEDKIKEIERLTDENAKLRRTDLHLENATQKTKITELESQVGGLQTQRNDLQKERDKLQIELDNAQAKLSEQVNPTEKLKTDLKKALASQQSKGRGFGV</sequence>
<accession>A0A6J4D2M7</accession>
<reference evidence="2 3" key="1">
    <citation type="submission" date="2019-06" db="EMBL/GenBank/DDBJ databases">
        <title>Complete genome sequence of Helicobacter suis SNTW101c.</title>
        <authorList>
            <person name="Rimbara E."/>
            <person name="Suzuki M."/>
            <person name="Matsui H."/>
            <person name="Nakamura M."/>
            <person name="Mori S."/>
            <person name="Shibayama K."/>
        </authorList>
    </citation>
    <scope>NUCLEOTIDE SEQUENCE [LARGE SCALE GENOMIC DNA]</scope>
    <source>
        <strain evidence="2 3">SNTW101c</strain>
        <plasmid evidence="2 3">pSNTW101c_1</plasmid>
    </source>
</reference>
<gene>
    <name evidence="2" type="ORF">SNTW_17350</name>
</gene>
<geneLocation type="plasmid" evidence="2 3">
    <name>pSNTW101c_1</name>
</geneLocation>
<organism evidence="2 3">
    <name type="scientific">Helicobacter suis</name>
    <dbReference type="NCBI Taxonomy" id="104628"/>
    <lineage>
        <taxon>Bacteria</taxon>
        <taxon>Pseudomonadati</taxon>
        <taxon>Campylobacterota</taxon>
        <taxon>Epsilonproteobacteria</taxon>
        <taxon>Campylobacterales</taxon>
        <taxon>Helicobacteraceae</taxon>
        <taxon>Helicobacter</taxon>
    </lineage>
</organism>
<dbReference type="AlphaFoldDB" id="A0A6J4D2M7"/>
<dbReference type="Proteomes" id="UP000317935">
    <property type="component" value="Plasmid pSNTW101c_1"/>
</dbReference>
<evidence type="ECO:0008006" key="4">
    <source>
        <dbReference type="Google" id="ProtNLM"/>
    </source>
</evidence>
<keyword evidence="2" id="KW-0614">Plasmid</keyword>
<feature type="coiled-coil region" evidence="1">
    <location>
        <begin position="694"/>
        <end position="771"/>
    </location>
</feature>
<dbReference type="EMBL" id="AP019775">
    <property type="protein sequence ID" value="BCD71090.1"/>
    <property type="molecule type" value="Genomic_DNA"/>
</dbReference>
<evidence type="ECO:0000256" key="1">
    <source>
        <dbReference type="SAM" id="Coils"/>
    </source>
</evidence>
<dbReference type="RefSeq" id="WP_197734423.1">
    <property type="nucleotide sequence ID" value="NZ_AP019775.1"/>
</dbReference>